<name>A0A921F8G1_9ACTN</name>
<protein>
    <submittedName>
        <fullName evidence="3">SHOCT domain-containing protein</fullName>
    </submittedName>
</protein>
<evidence type="ECO:0000313" key="4">
    <source>
        <dbReference type="Proteomes" id="UP000776650"/>
    </source>
</evidence>
<reference evidence="3" key="2">
    <citation type="submission" date="2021-09" db="EMBL/GenBank/DDBJ databases">
        <authorList>
            <person name="Gilroy R."/>
        </authorList>
    </citation>
    <scope>NUCLEOTIDE SEQUENCE</scope>
    <source>
        <strain evidence="3">ChiGjej1B1-18357</strain>
    </source>
</reference>
<feature type="region of interest" description="Disordered" evidence="1">
    <location>
        <begin position="166"/>
        <end position="197"/>
    </location>
</feature>
<dbReference type="RefSeq" id="WP_303915509.1">
    <property type="nucleotide sequence ID" value="NZ_DYXM01000269.1"/>
</dbReference>
<evidence type="ECO:0000313" key="3">
    <source>
        <dbReference type="EMBL" id="HJE92084.1"/>
    </source>
</evidence>
<dbReference type="Pfam" id="PF09851">
    <property type="entry name" value="SHOCT"/>
    <property type="match status" value="1"/>
</dbReference>
<evidence type="ECO:0000256" key="1">
    <source>
        <dbReference type="SAM" id="MobiDB-lite"/>
    </source>
</evidence>
<reference evidence="3" key="1">
    <citation type="journal article" date="2021" name="PeerJ">
        <title>Extensive microbial diversity within the chicken gut microbiome revealed by metagenomics and culture.</title>
        <authorList>
            <person name="Gilroy R."/>
            <person name="Ravi A."/>
            <person name="Getino M."/>
            <person name="Pursley I."/>
            <person name="Horton D.L."/>
            <person name="Alikhan N.F."/>
            <person name="Baker D."/>
            <person name="Gharbi K."/>
            <person name="Hall N."/>
            <person name="Watson M."/>
            <person name="Adriaenssens E.M."/>
            <person name="Foster-Nyarko E."/>
            <person name="Jarju S."/>
            <person name="Secka A."/>
            <person name="Antonio M."/>
            <person name="Oren A."/>
            <person name="Chaudhuri R.R."/>
            <person name="La Ragione R."/>
            <person name="Hildebrand F."/>
            <person name="Pallen M.J."/>
        </authorList>
    </citation>
    <scope>NUCLEOTIDE SEQUENCE</scope>
    <source>
        <strain evidence="3">ChiGjej1B1-18357</strain>
    </source>
</reference>
<feature type="domain" description="SHOCT" evidence="2">
    <location>
        <begin position="205"/>
        <end position="232"/>
    </location>
</feature>
<dbReference type="Proteomes" id="UP000776650">
    <property type="component" value="Unassembled WGS sequence"/>
</dbReference>
<evidence type="ECO:0000259" key="2">
    <source>
        <dbReference type="Pfam" id="PF09851"/>
    </source>
</evidence>
<dbReference type="EMBL" id="DYXM01000269">
    <property type="protein sequence ID" value="HJE92084.1"/>
    <property type="molecule type" value="Genomic_DNA"/>
</dbReference>
<accession>A0A921F8G1</accession>
<sequence>MDKAKKMASETLSSTQKAAMDSVSDARKGFDSSVSAVTSEFKRSDNAIEEGALLEVTSHDKGQKNAQVRVYPDRIEMRRNRGMSSAKMKTAALTLGTSLAVTGIRGNNDAFDMIFIRDVTGVQSTPDGMLFRKVEVASSGNTISFRVSRDEAEQFRRLVMQLSTDFHQSQASRHSETPMPAAPPATPASTPHSGVSDADAAGIAEQIKQLLDLHAAGILTDDEFSAKKAELLSRM</sequence>
<comment type="caution">
    <text evidence="3">The sequence shown here is derived from an EMBL/GenBank/DDBJ whole genome shotgun (WGS) entry which is preliminary data.</text>
</comment>
<dbReference type="AlphaFoldDB" id="A0A921F8G1"/>
<proteinExistence type="predicted"/>
<dbReference type="InterPro" id="IPR018649">
    <property type="entry name" value="SHOCT"/>
</dbReference>
<feature type="region of interest" description="Disordered" evidence="1">
    <location>
        <begin position="1"/>
        <end position="31"/>
    </location>
</feature>
<gene>
    <name evidence="3" type="ORF">K8V11_13880</name>
</gene>
<organism evidence="3 4">
    <name type="scientific">Dietzia timorensis</name>
    <dbReference type="NCBI Taxonomy" id="499555"/>
    <lineage>
        <taxon>Bacteria</taxon>
        <taxon>Bacillati</taxon>
        <taxon>Actinomycetota</taxon>
        <taxon>Actinomycetes</taxon>
        <taxon>Mycobacteriales</taxon>
        <taxon>Dietziaceae</taxon>
        <taxon>Dietzia</taxon>
    </lineage>
</organism>